<reference evidence="5 6" key="1">
    <citation type="submission" date="2020-06" db="EMBL/GenBank/DDBJ databases">
        <authorList>
            <person name="Kang J."/>
        </authorList>
    </citation>
    <scope>NUCLEOTIDE SEQUENCE [LARGE SCALE GENOMIC DNA]</scope>
    <source>
        <strain evidence="5 6">DCY120</strain>
    </source>
</reference>
<keyword evidence="3" id="KW-0804">Transcription</keyword>
<dbReference type="InterPro" id="IPR023187">
    <property type="entry name" value="Tscrpt_reg_MarR-type_CS"/>
</dbReference>
<organism evidence="5 6">
    <name type="scientific">Bombilactobacillus apium</name>
    <dbReference type="NCBI Taxonomy" id="2675299"/>
    <lineage>
        <taxon>Bacteria</taxon>
        <taxon>Bacillati</taxon>
        <taxon>Bacillota</taxon>
        <taxon>Bacilli</taxon>
        <taxon>Lactobacillales</taxon>
        <taxon>Lactobacillaceae</taxon>
        <taxon>Bombilactobacillus</taxon>
    </lineage>
</organism>
<dbReference type="Pfam" id="PF01047">
    <property type="entry name" value="MarR"/>
    <property type="match status" value="1"/>
</dbReference>
<dbReference type="PRINTS" id="PR00598">
    <property type="entry name" value="HTHMARR"/>
</dbReference>
<keyword evidence="2" id="KW-0238">DNA-binding</keyword>
<name>A0A850R746_9LACO</name>
<dbReference type="InterPro" id="IPR000835">
    <property type="entry name" value="HTH_MarR-typ"/>
</dbReference>
<comment type="caution">
    <text evidence="5">The sequence shown here is derived from an EMBL/GenBank/DDBJ whole genome shotgun (WGS) entry which is preliminary data.</text>
</comment>
<feature type="domain" description="HTH marR-type" evidence="4">
    <location>
        <begin position="1"/>
        <end position="135"/>
    </location>
</feature>
<dbReference type="RefSeq" id="WP_176942518.1">
    <property type="nucleotide sequence ID" value="NZ_JABZEC010000003.1"/>
</dbReference>
<dbReference type="SMART" id="SM00347">
    <property type="entry name" value="HTH_MARR"/>
    <property type="match status" value="1"/>
</dbReference>
<evidence type="ECO:0000256" key="1">
    <source>
        <dbReference type="ARBA" id="ARBA00023015"/>
    </source>
</evidence>
<dbReference type="GO" id="GO:0003700">
    <property type="term" value="F:DNA-binding transcription factor activity"/>
    <property type="evidence" value="ECO:0007669"/>
    <property type="project" value="InterPro"/>
</dbReference>
<sequence>MEKKAWRQFAITFLRGRQRLLQQFIKPYRMNSFEVMLIRAITLKPGMSQEQMARQLMTNESSVARGLRNLELQGWVLRQEDAANRRKKLVYPTDKAHRLHRELVAILDQWDHYLFRSLTPAQMEEFDQLIQQINRGFENLDMPHLLEEITQKNNQNNEVEK</sequence>
<protein>
    <submittedName>
        <fullName evidence="5">MarR family transcriptional regulator</fullName>
    </submittedName>
</protein>
<dbReference type="PROSITE" id="PS50995">
    <property type="entry name" value="HTH_MARR_2"/>
    <property type="match status" value="1"/>
</dbReference>
<dbReference type="PANTHER" id="PTHR42756:SF1">
    <property type="entry name" value="TRANSCRIPTIONAL REPRESSOR OF EMRAB OPERON"/>
    <property type="match status" value="1"/>
</dbReference>
<evidence type="ECO:0000313" key="5">
    <source>
        <dbReference type="EMBL" id="NVY96355.1"/>
    </source>
</evidence>
<keyword evidence="6" id="KW-1185">Reference proteome</keyword>
<proteinExistence type="predicted"/>
<dbReference type="PANTHER" id="PTHR42756">
    <property type="entry name" value="TRANSCRIPTIONAL REGULATOR, MARR"/>
    <property type="match status" value="1"/>
</dbReference>
<dbReference type="InterPro" id="IPR036390">
    <property type="entry name" value="WH_DNA-bd_sf"/>
</dbReference>
<dbReference type="Proteomes" id="UP000563523">
    <property type="component" value="Unassembled WGS sequence"/>
</dbReference>
<dbReference type="PROSITE" id="PS01117">
    <property type="entry name" value="HTH_MARR_1"/>
    <property type="match status" value="1"/>
</dbReference>
<dbReference type="Gene3D" id="1.10.10.10">
    <property type="entry name" value="Winged helix-like DNA-binding domain superfamily/Winged helix DNA-binding domain"/>
    <property type="match status" value="1"/>
</dbReference>
<evidence type="ECO:0000256" key="2">
    <source>
        <dbReference type="ARBA" id="ARBA00023125"/>
    </source>
</evidence>
<dbReference type="EMBL" id="JABZEC010000003">
    <property type="protein sequence ID" value="NVY96355.1"/>
    <property type="molecule type" value="Genomic_DNA"/>
</dbReference>
<evidence type="ECO:0000259" key="4">
    <source>
        <dbReference type="PROSITE" id="PS50995"/>
    </source>
</evidence>
<dbReference type="GO" id="GO:0003677">
    <property type="term" value="F:DNA binding"/>
    <property type="evidence" value="ECO:0007669"/>
    <property type="project" value="UniProtKB-KW"/>
</dbReference>
<gene>
    <name evidence="5" type="ORF">HU830_04100</name>
</gene>
<dbReference type="SUPFAM" id="SSF46785">
    <property type="entry name" value="Winged helix' DNA-binding domain"/>
    <property type="match status" value="1"/>
</dbReference>
<evidence type="ECO:0000313" key="6">
    <source>
        <dbReference type="Proteomes" id="UP000563523"/>
    </source>
</evidence>
<dbReference type="AlphaFoldDB" id="A0A850R746"/>
<accession>A0A850R746</accession>
<evidence type="ECO:0000256" key="3">
    <source>
        <dbReference type="ARBA" id="ARBA00023163"/>
    </source>
</evidence>
<keyword evidence="1" id="KW-0805">Transcription regulation</keyword>
<dbReference type="InterPro" id="IPR036388">
    <property type="entry name" value="WH-like_DNA-bd_sf"/>
</dbReference>